<evidence type="ECO:0008006" key="3">
    <source>
        <dbReference type="Google" id="ProtNLM"/>
    </source>
</evidence>
<protein>
    <recommendedName>
        <fullName evidence="3">Phytanoyl-CoA dioxygenase (PhyH)</fullName>
    </recommendedName>
</protein>
<dbReference type="Proteomes" id="UP000199048">
    <property type="component" value="Unassembled WGS sequence"/>
</dbReference>
<evidence type="ECO:0000313" key="1">
    <source>
        <dbReference type="EMBL" id="SFM27005.1"/>
    </source>
</evidence>
<dbReference type="AlphaFoldDB" id="A0A1I4PHI6"/>
<reference evidence="2" key="1">
    <citation type="submission" date="2016-10" db="EMBL/GenBank/DDBJ databases">
        <authorList>
            <person name="Varghese N."/>
            <person name="Submissions S."/>
        </authorList>
    </citation>
    <scope>NUCLEOTIDE SEQUENCE [LARGE SCALE GENOMIC DNA]</scope>
    <source>
        <strain evidence="2">BL36</strain>
    </source>
</reference>
<sequence>MEVARKILIVVKKIIHRVLQWPSKIVHRVYSIETIKNKKYRDRLNLIRDHSRNLSILNAEDAMLADGLAKKSFCTTNSEIFETLRSNKFQAAVNEIYDVIEKNYRETGQNIDIVKLLAAKPLLLDQFKTIFRAGLDVRLLRIIENYLRFPVGYGGVDIFFTVADGLERGARTWHKDSEDNPMVKVAVYLNDVGDDDGPLEILHLEHISPGSEKVRHFRQQKLVDLQDEGKIKFTITSFTGPSGNVILCDTFKYFHRGKPALGRNRRALFFNYYAHKPLTPYFCPNPPFSSDKMKELVADLSTVQQNAALWRENLAGIDKFVTKRRPYLNL</sequence>
<dbReference type="Gene3D" id="2.60.120.620">
    <property type="entry name" value="q2cbj1_9rhob like domain"/>
    <property type="match status" value="1"/>
</dbReference>
<evidence type="ECO:0000313" key="2">
    <source>
        <dbReference type="Proteomes" id="UP000199048"/>
    </source>
</evidence>
<dbReference type="STRING" id="582667.SAMN05192568_1024100"/>
<name>A0A1I4PHI6_9HYPH</name>
<dbReference type="EMBL" id="FOTK01000024">
    <property type="protein sequence ID" value="SFM27005.1"/>
    <property type="molecule type" value="Genomic_DNA"/>
</dbReference>
<accession>A0A1I4PHI6</accession>
<proteinExistence type="predicted"/>
<gene>
    <name evidence="1" type="ORF">SAMN05192568_1024100</name>
</gene>
<organism evidence="1 2">
    <name type="scientific">Methylobacterium pseudosasicola</name>
    <dbReference type="NCBI Taxonomy" id="582667"/>
    <lineage>
        <taxon>Bacteria</taxon>
        <taxon>Pseudomonadati</taxon>
        <taxon>Pseudomonadota</taxon>
        <taxon>Alphaproteobacteria</taxon>
        <taxon>Hyphomicrobiales</taxon>
        <taxon>Methylobacteriaceae</taxon>
        <taxon>Methylobacterium</taxon>
    </lineage>
</organism>
<dbReference type="SUPFAM" id="SSF51197">
    <property type="entry name" value="Clavaminate synthase-like"/>
    <property type="match status" value="1"/>
</dbReference>
<dbReference type="OrthoDB" id="467001at2"/>
<keyword evidence="2" id="KW-1185">Reference proteome</keyword>